<gene>
    <name evidence="6" type="ORF">EDC61_106157</name>
</gene>
<dbReference type="AlphaFoldDB" id="A0A4R3JVW9"/>
<dbReference type="PANTHER" id="PTHR22617">
    <property type="entry name" value="CHEMOTAXIS SENSOR HISTIDINE KINASE-RELATED"/>
    <property type="match status" value="1"/>
</dbReference>
<keyword evidence="4" id="KW-0145">Chemotaxis</keyword>
<dbReference type="SUPFAM" id="SSF50341">
    <property type="entry name" value="CheW-like"/>
    <property type="match status" value="1"/>
</dbReference>
<dbReference type="InterPro" id="IPR036061">
    <property type="entry name" value="CheW-like_dom_sf"/>
</dbReference>
<dbReference type="GO" id="GO:0007165">
    <property type="term" value="P:signal transduction"/>
    <property type="evidence" value="ECO:0007669"/>
    <property type="project" value="InterPro"/>
</dbReference>
<evidence type="ECO:0000256" key="4">
    <source>
        <dbReference type="ARBA" id="ARBA00022500"/>
    </source>
</evidence>
<keyword evidence="7" id="KW-1185">Reference proteome</keyword>
<evidence type="ECO:0000313" key="7">
    <source>
        <dbReference type="Proteomes" id="UP000295135"/>
    </source>
</evidence>
<evidence type="ECO:0000256" key="3">
    <source>
        <dbReference type="ARBA" id="ARBA00022490"/>
    </source>
</evidence>
<accession>A0A4R3JVW9</accession>
<feature type="domain" description="CheW-like" evidence="5">
    <location>
        <begin position="12"/>
        <end position="152"/>
    </location>
</feature>
<dbReference type="GO" id="GO:0005829">
    <property type="term" value="C:cytosol"/>
    <property type="evidence" value="ECO:0007669"/>
    <property type="project" value="TreeGrafter"/>
</dbReference>
<reference evidence="6 7" key="1">
    <citation type="submission" date="2019-03" db="EMBL/GenBank/DDBJ databases">
        <title>Genomic Encyclopedia of Type Strains, Phase IV (KMG-IV): sequencing the most valuable type-strain genomes for metagenomic binning, comparative biology and taxonomic classification.</title>
        <authorList>
            <person name="Goeker M."/>
        </authorList>
    </citation>
    <scope>NUCLEOTIDE SEQUENCE [LARGE SCALE GENOMIC DNA]</scope>
    <source>
        <strain evidence="6 7">DSM 103923</strain>
    </source>
</reference>
<sequence length="161" mass="17604">MEQMEQSMAAASGEYLTFVLGKEEYGIDILKVQEIRGYEAPTTIANAPAFLKGVINLRGVIVPIIDLRIKFNLGEPTYDQFTVVIILNVANRIVGIVVDGVSDVIQLNSDTLRPAPDFSSTLDARYIIGLGTLDQRMIIVVDIEKLMTSQDMALVEEAAAS</sequence>
<evidence type="ECO:0000259" key="5">
    <source>
        <dbReference type="PROSITE" id="PS50851"/>
    </source>
</evidence>
<dbReference type="RefSeq" id="WP_126463752.1">
    <property type="nucleotide sequence ID" value="NZ_AP018721.1"/>
</dbReference>
<dbReference type="PANTHER" id="PTHR22617:SF45">
    <property type="entry name" value="CHEMOTAXIS PROTEIN CHEW"/>
    <property type="match status" value="1"/>
</dbReference>
<comment type="subcellular location">
    <subcellularLocation>
        <location evidence="1">Cytoplasm</location>
    </subcellularLocation>
</comment>
<dbReference type="PROSITE" id="PS50851">
    <property type="entry name" value="CHEW"/>
    <property type="match status" value="1"/>
</dbReference>
<dbReference type="InterPro" id="IPR039315">
    <property type="entry name" value="CheW"/>
</dbReference>
<evidence type="ECO:0000256" key="2">
    <source>
        <dbReference type="ARBA" id="ARBA00021483"/>
    </source>
</evidence>
<dbReference type="EMBL" id="SLZY01000006">
    <property type="protein sequence ID" value="TCS72241.1"/>
    <property type="molecule type" value="Genomic_DNA"/>
</dbReference>
<proteinExistence type="predicted"/>
<keyword evidence="3" id="KW-0963">Cytoplasm</keyword>
<evidence type="ECO:0000256" key="1">
    <source>
        <dbReference type="ARBA" id="ARBA00004496"/>
    </source>
</evidence>
<dbReference type="Proteomes" id="UP000295135">
    <property type="component" value="Unassembled WGS sequence"/>
</dbReference>
<dbReference type="OrthoDB" id="9790406at2"/>
<dbReference type="InterPro" id="IPR002545">
    <property type="entry name" value="CheW-lke_dom"/>
</dbReference>
<dbReference type="FunFam" id="2.40.50.180:FF:000002">
    <property type="entry name" value="Chemotaxis protein CheW"/>
    <property type="match status" value="1"/>
</dbReference>
<evidence type="ECO:0000313" key="6">
    <source>
        <dbReference type="EMBL" id="TCS72241.1"/>
    </source>
</evidence>
<dbReference type="Gene3D" id="2.40.50.180">
    <property type="entry name" value="CheA-289, Domain 4"/>
    <property type="match status" value="1"/>
</dbReference>
<organism evidence="6 7">
    <name type="scientific">Sulfuritortus calidifontis</name>
    <dbReference type="NCBI Taxonomy" id="1914471"/>
    <lineage>
        <taxon>Bacteria</taxon>
        <taxon>Pseudomonadati</taxon>
        <taxon>Pseudomonadota</taxon>
        <taxon>Betaproteobacteria</taxon>
        <taxon>Nitrosomonadales</taxon>
        <taxon>Thiobacillaceae</taxon>
        <taxon>Sulfuritortus</taxon>
    </lineage>
</organism>
<dbReference type="CDD" id="cd00732">
    <property type="entry name" value="CheW"/>
    <property type="match status" value="1"/>
</dbReference>
<name>A0A4R3JVW9_9PROT</name>
<comment type="caution">
    <text evidence="6">The sequence shown here is derived from an EMBL/GenBank/DDBJ whole genome shotgun (WGS) entry which is preliminary data.</text>
</comment>
<protein>
    <recommendedName>
        <fullName evidence="2">Chemotaxis protein CheW</fullName>
    </recommendedName>
</protein>
<dbReference type="Gene3D" id="2.30.30.40">
    <property type="entry name" value="SH3 Domains"/>
    <property type="match status" value="1"/>
</dbReference>
<dbReference type="GO" id="GO:0006935">
    <property type="term" value="P:chemotaxis"/>
    <property type="evidence" value="ECO:0007669"/>
    <property type="project" value="UniProtKB-KW"/>
</dbReference>
<dbReference type="Pfam" id="PF01584">
    <property type="entry name" value="CheW"/>
    <property type="match status" value="1"/>
</dbReference>
<dbReference type="SMART" id="SM00260">
    <property type="entry name" value="CheW"/>
    <property type="match status" value="1"/>
</dbReference>